<dbReference type="PANTHER" id="PTHR10846:SF8">
    <property type="entry name" value="INNER MEMBRANE PROTEIN YRBG"/>
    <property type="match status" value="1"/>
</dbReference>
<feature type="transmembrane region" description="Helical" evidence="5">
    <location>
        <begin position="276"/>
        <end position="294"/>
    </location>
</feature>
<evidence type="ECO:0000259" key="6">
    <source>
        <dbReference type="Pfam" id="PF01699"/>
    </source>
</evidence>
<dbReference type="InterPro" id="IPR004481">
    <property type="entry name" value="K/Na/Ca-exchanger"/>
</dbReference>
<dbReference type="GO" id="GO:0005262">
    <property type="term" value="F:calcium channel activity"/>
    <property type="evidence" value="ECO:0007669"/>
    <property type="project" value="TreeGrafter"/>
</dbReference>
<evidence type="ECO:0000313" key="8">
    <source>
        <dbReference type="Proteomes" id="UP000461768"/>
    </source>
</evidence>
<feature type="domain" description="Sodium/calcium exchanger membrane region" evidence="6">
    <location>
        <begin position="179"/>
        <end position="319"/>
    </location>
</feature>
<keyword evidence="4 5" id="KW-0472">Membrane</keyword>
<dbReference type="Pfam" id="PF01699">
    <property type="entry name" value="Na_Ca_ex"/>
    <property type="match status" value="2"/>
</dbReference>
<dbReference type="GO" id="GO:0006874">
    <property type="term" value="P:intracellular calcium ion homeostasis"/>
    <property type="evidence" value="ECO:0007669"/>
    <property type="project" value="TreeGrafter"/>
</dbReference>
<name>A0A7V7UF50_9FIRM</name>
<dbReference type="GO" id="GO:0005886">
    <property type="term" value="C:plasma membrane"/>
    <property type="evidence" value="ECO:0007669"/>
    <property type="project" value="TreeGrafter"/>
</dbReference>
<evidence type="ECO:0000313" key="7">
    <source>
        <dbReference type="EMBL" id="KAB1435869.1"/>
    </source>
</evidence>
<feature type="domain" description="Sodium/calcium exchanger membrane region" evidence="6">
    <location>
        <begin position="4"/>
        <end position="148"/>
    </location>
</feature>
<evidence type="ECO:0000256" key="3">
    <source>
        <dbReference type="ARBA" id="ARBA00022989"/>
    </source>
</evidence>
<feature type="transmembrane region" description="Helical" evidence="5">
    <location>
        <begin position="176"/>
        <end position="194"/>
    </location>
</feature>
<sequence>MLTYFLLIIGFVLLVKGADFFVDGSSSVAKLLKVPSLIIGLTVVAFGTSMPEASVSITAALAGKNELAISNVIGSNVFNLLVVVGASAIISPLTVQISILKKEFPYSILITALLLVFSLDSWVRGGGDNQLSRLDGSILFMFFILFVASTVRSALSSRKELQICDIPENEPKVLSPIVSILYIVLGLAAIIWGGNLVVNSATQIALSFHLSETLIGLTIVAIGTSLPELVTSVVAAKKGESDIALGNVVGSNIFNILLILGTSATIKPIVVTTDSIYDLIILIFTSLLVYAFAIKNKRISRIEGILMVLLYIAFTYYIIVR</sequence>
<feature type="transmembrane region" description="Helical" evidence="5">
    <location>
        <begin position="301"/>
        <end position="319"/>
    </location>
</feature>
<dbReference type="AlphaFoldDB" id="A0A7V7UF50"/>
<dbReference type="NCBIfam" id="TIGR00367">
    <property type="entry name" value="calcium/sodium antiporter"/>
    <property type="match status" value="1"/>
</dbReference>
<comment type="subcellular location">
    <subcellularLocation>
        <location evidence="1">Membrane</location>
        <topology evidence="1">Multi-pass membrane protein</topology>
    </subcellularLocation>
</comment>
<dbReference type="Proteomes" id="UP000461768">
    <property type="component" value="Unassembled WGS sequence"/>
</dbReference>
<dbReference type="GO" id="GO:0008273">
    <property type="term" value="F:calcium, potassium:sodium antiporter activity"/>
    <property type="evidence" value="ECO:0007669"/>
    <property type="project" value="TreeGrafter"/>
</dbReference>
<feature type="transmembrane region" description="Helical" evidence="5">
    <location>
        <begin position="243"/>
        <end position="264"/>
    </location>
</feature>
<organism evidence="7 8">
    <name type="scientific">Candidatus Galacturonatibacter soehngenii</name>
    <dbReference type="NCBI Taxonomy" id="2307010"/>
    <lineage>
        <taxon>Bacteria</taxon>
        <taxon>Bacillati</taxon>
        <taxon>Bacillota</taxon>
        <taxon>Clostridia</taxon>
        <taxon>Lachnospirales</taxon>
        <taxon>Lachnospiraceae</taxon>
        <taxon>Candidatus Galacturonatibacter</taxon>
    </lineage>
</organism>
<dbReference type="PANTHER" id="PTHR10846">
    <property type="entry name" value="SODIUM/POTASSIUM/CALCIUM EXCHANGER"/>
    <property type="match status" value="1"/>
</dbReference>
<feature type="transmembrane region" description="Helical" evidence="5">
    <location>
        <begin position="137"/>
        <end position="155"/>
    </location>
</feature>
<dbReference type="Gene3D" id="1.20.1420.30">
    <property type="entry name" value="NCX, central ion-binding region"/>
    <property type="match status" value="1"/>
</dbReference>
<keyword evidence="2 5" id="KW-0812">Transmembrane</keyword>
<feature type="transmembrane region" description="Helical" evidence="5">
    <location>
        <begin position="106"/>
        <end position="125"/>
    </location>
</feature>
<dbReference type="RefSeq" id="WP_151147526.1">
    <property type="nucleotide sequence ID" value="NZ_WAGX01000007.1"/>
</dbReference>
<evidence type="ECO:0000256" key="4">
    <source>
        <dbReference type="ARBA" id="ARBA00023136"/>
    </source>
</evidence>
<feature type="transmembrane region" description="Helical" evidence="5">
    <location>
        <begin position="77"/>
        <end position="99"/>
    </location>
</feature>
<accession>A0A7V7UF50</accession>
<dbReference type="OrthoDB" id="9794225at2"/>
<reference evidence="7 8" key="2">
    <citation type="submission" date="2020-02" db="EMBL/GenBank/DDBJ databases">
        <title>Candidatus Galacturonibacter soehngenii shows hetero-acetogenic catabolism of galacturonic acid but lacks a canonical carbon monoxide dehydrogenase/acetyl-CoA synthase complex.</title>
        <authorList>
            <person name="Diender M."/>
            <person name="Stouten G.R."/>
            <person name="Petersen J.F."/>
            <person name="Nielsen P.H."/>
            <person name="Dueholm M.S."/>
            <person name="Pronk J.T."/>
            <person name="Van Loosdrecht M.C.M."/>
        </authorList>
    </citation>
    <scope>NUCLEOTIDE SEQUENCE [LARGE SCALE GENOMIC DNA]</scope>
    <source>
        <strain evidence="7">GalUA</strain>
    </source>
</reference>
<dbReference type="InterPro" id="IPR004837">
    <property type="entry name" value="NaCa_Exmemb"/>
</dbReference>
<evidence type="ECO:0000256" key="1">
    <source>
        <dbReference type="ARBA" id="ARBA00004141"/>
    </source>
</evidence>
<keyword evidence="8" id="KW-1185">Reference proteome</keyword>
<protein>
    <submittedName>
        <fullName evidence="7">Calcium/sodium antiporter</fullName>
    </submittedName>
</protein>
<reference evidence="7 8" key="1">
    <citation type="submission" date="2019-09" db="EMBL/GenBank/DDBJ databases">
        <authorList>
            <person name="Valk L.C."/>
        </authorList>
    </citation>
    <scope>NUCLEOTIDE SEQUENCE [LARGE SCALE GENOMIC DNA]</scope>
    <source>
        <strain evidence="7">GalUA</strain>
    </source>
</reference>
<comment type="caution">
    <text evidence="7">The sequence shown here is derived from an EMBL/GenBank/DDBJ whole genome shotgun (WGS) entry which is preliminary data.</text>
</comment>
<dbReference type="InterPro" id="IPR044880">
    <property type="entry name" value="NCX_ion-bd_dom_sf"/>
</dbReference>
<keyword evidence="3 5" id="KW-1133">Transmembrane helix</keyword>
<dbReference type="EMBL" id="WAGX01000007">
    <property type="protein sequence ID" value="KAB1435869.1"/>
    <property type="molecule type" value="Genomic_DNA"/>
</dbReference>
<evidence type="ECO:0000256" key="5">
    <source>
        <dbReference type="SAM" id="Phobius"/>
    </source>
</evidence>
<proteinExistence type="predicted"/>
<gene>
    <name evidence="7" type="ORF">F7O84_15955</name>
</gene>
<evidence type="ECO:0000256" key="2">
    <source>
        <dbReference type="ARBA" id="ARBA00022692"/>
    </source>
</evidence>
<feature type="transmembrane region" description="Helical" evidence="5">
    <location>
        <begin position="214"/>
        <end position="236"/>
    </location>
</feature>